<dbReference type="EMBL" id="CM018047">
    <property type="protein sequence ID" value="KAA8524722.1"/>
    <property type="molecule type" value="Genomic_DNA"/>
</dbReference>
<accession>A0A5J5A4F1</accession>
<protein>
    <submittedName>
        <fullName evidence="2">Uncharacterized protein</fullName>
    </submittedName>
</protein>
<dbReference type="GO" id="GO:0004497">
    <property type="term" value="F:monooxygenase activity"/>
    <property type="evidence" value="ECO:0007669"/>
    <property type="project" value="InterPro"/>
</dbReference>
<keyword evidence="3" id="KW-1185">Reference proteome</keyword>
<gene>
    <name evidence="2" type="ORF">F0562_011145</name>
</gene>
<evidence type="ECO:0000256" key="1">
    <source>
        <dbReference type="SAM" id="MobiDB-lite"/>
    </source>
</evidence>
<dbReference type="GO" id="GO:0020037">
    <property type="term" value="F:heme binding"/>
    <property type="evidence" value="ECO:0007669"/>
    <property type="project" value="InterPro"/>
</dbReference>
<feature type="compositionally biased region" description="Pro residues" evidence="1">
    <location>
        <begin position="34"/>
        <end position="46"/>
    </location>
</feature>
<feature type="region of interest" description="Disordered" evidence="1">
    <location>
        <begin position="25"/>
        <end position="49"/>
    </location>
</feature>
<dbReference type="Proteomes" id="UP000325577">
    <property type="component" value="Linkage Group LG4"/>
</dbReference>
<dbReference type="GO" id="GO:0016705">
    <property type="term" value="F:oxidoreductase activity, acting on paired donors, with incorporation or reduction of molecular oxygen"/>
    <property type="evidence" value="ECO:0007669"/>
    <property type="project" value="InterPro"/>
</dbReference>
<dbReference type="AlphaFoldDB" id="A0A5J5A4F1"/>
<evidence type="ECO:0000313" key="2">
    <source>
        <dbReference type="EMBL" id="KAA8524722.1"/>
    </source>
</evidence>
<dbReference type="GO" id="GO:0005506">
    <property type="term" value="F:iron ion binding"/>
    <property type="evidence" value="ECO:0007669"/>
    <property type="project" value="InterPro"/>
</dbReference>
<dbReference type="InterPro" id="IPR036396">
    <property type="entry name" value="Cyt_P450_sf"/>
</dbReference>
<dbReference type="Gene3D" id="1.10.630.10">
    <property type="entry name" value="Cytochrome P450"/>
    <property type="match status" value="1"/>
</dbReference>
<organism evidence="2 3">
    <name type="scientific">Nyssa sinensis</name>
    <dbReference type="NCBI Taxonomy" id="561372"/>
    <lineage>
        <taxon>Eukaryota</taxon>
        <taxon>Viridiplantae</taxon>
        <taxon>Streptophyta</taxon>
        <taxon>Embryophyta</taxon>
        <taxon>Tracheophyta</taxon>
        <taxon>Spermatophyta</taxon>
        <taxon>Magnoliopsida</taxon>
        <taxon>eudicotyledons</taxon>
        <taxon>Gunneridae</taxon>
        <taxon>Pentapetalae</taxon>
        <taxon>asterids</taxon>
        <taxon>Cornales</taxon>
        <taxon>Nyssaceae</taxon>
        <taxon>Nyssa</taxon>
    </lineage>
</organism>
<proteinExistence type="predicted"/>
<name>A0A5J5A4F1_9ASTE</name>
<dbReference type="OrthoDB" id="2789670at2759"/>
<evidence type="ECO:0000313" key="3">
    <source>
        <dbReference type="Proteomes" id="UP000325577"/>
    </source>
</evidence>
<sequence>MFLHRQIDKIGRVSATMAKMMSLSPDMSSASFTPSPPPTPSPPKPTSLPVRTIPGSYGLPILGPIRDRLDYFWFQGPETFFRKRIEKHKSTVFRTNVPPTFPFFVGVNPSVVTVLDCKSFSHLFDMEIVEKKNVLVGDFMPSVKFTGDVRVCAYLDTSEPQHSKIKNFAMDILKRSSSIWVPTLVDKLDTMWDTIESKLSSSDSVSYFAPLQQFIFSFLVRCLIGADCLHLTQNCRVRLRHARHMARSSAPPHRQNRHITAPRRDLPPLVRLPFRAG</sequence>
<dbReference type="SUPFAM" id="SSF48264">
    <property type="entry name" value="Cytochrome P450"/>
    <property type="match status" value="1"/>
</dbReference>
<reference evidence="2 3" key="1">
    <citation type="submission" date="2019-09" db="EMBL/GenBank/DDBJ databases">
        <title>A chromosome-level genome assembly of the Chinese tupelo Nyssa sinensis.</title>
        <authorList>
            <person name="Yang X."/>
            <person name="Kang M."/>
            <person name="Yang Y."/>
            <person name="Xiong H."/>
            <person name="Wang M."/>
            <person name="Zhang Z."/>
            <person name="Wang Z."/>
            <person name="Wu H."/>
            <person name="Ma T."/>
            <person name="Liu J."/>
            <person name="Xi Z."/>
        </authorList>
    </citation>
    <scope>NUCLEOTIDE SEQUENCE [LARGE SCALE GENOMIC DNA]</scope>
    <source>
        <strain evidence="2">J267</strain>
        <tissue evidence="2">Leaf</tissue>
    </source>
</reference>